<dbReference type="InterPro" id="IPR051327">
    <property type="entry name" value="MATE_MepA_subfamily"/>
</dbReference>
<proteinExistence type="predicted"/>
<comment type="caution">
    <text evidence="8">The sequence shown here is derived from an EMBL/GenBank/DDBJ whole genome shotgun (WGS) entry which is preliminary data.</text>
</comment>
<dbReference type="PANTHER" id="PTHR43823">
    <property type="entry name" value="SPORULATION PROTEIN YKVU"/>
    <property type="match status" value="1"/>
</dbReference>
<dbReference type="Proteomes" id="UP000295718">
    <property type="component" value="Unassembled WGS sequence"/>
</dbReference>
<feature type="transmembrane region" description="Helical" evidence="7">
    <location>
        <begin position="311"/>
        <end position="335"/>
    </location>
</feature>
<evidence type="ECO:0000256" key="1">
    <source>
        <dbReference type="ARBA" id="ARBA00004651"/>
    </source>
</evidence>
<feature type="transmembrane region" description="Helical" evidence="7">
    <location>
        <begin position="384"/>
        <end position="408"/>
    </location>
</feature>
<organism evidence="8 9">
    <name type="scientific">Kineothrix alysoides</name>
    <dbReference type="NCBI Taxonomy" id="1469948"/>
    <lineage>
        <taxon>Bacteria</taxon>
        <taxon>Bacillati</taxon>
        <taxon>Bacillota</taxon>
        <taxon>Clostridia</taxon>
        <taxon>Lachnospirales</taxon>
        <taxon>Lachnospiraceae</taxon>
        <taxon>Kineothrix</taxon>
    </lineage>
</organism>
<evidence type="ECO:0000256" key="4">
    <source>
        <dbReference type="ARBA" id="ARBA00022692"/>
    </source>
</evidence>
<gene>
    <name evidence="8" type="ORF">EDD76_107158</name>
</gene>
<keyword evidence="6 7" id="KW-0472">Membrane</keyword>
<feature type="transmembrane region" description="Helical" evidence="7">
    <location>
        <begin position="134"/>
        <end position="155"/>
    </location>
</feature>
<keyword evidence="9" id="KW-1185">Reference proteome</keyword>
<keyword evidence="3" id="KW-1003">Cell membrane</keyword>
<evidence type="ECO:0000313" key="9">
    <source>
        <dbReference type="Proteomes" id="UP000295718"/>
    </source>
</evidence>
<feature type="transmembrane region" description="Helical" evidence="7">
    <location>
        <begin position="92"/>
        <end position="114"/>
    </location>
</feature>
<dbReference type="GO" id="GO:0005886">
    <property type="term" value="C:plasma membrane"/>
    <property type="evidence" value="ECO:0007669"/>
    <property type="project" value="UniProtKB-SubCell"/>
</dbReference>
<dbReference type="GO" id="GO:0042910">
    <property type="term" value="F:xenobiotic transmembrane transporter activity"/>
    <property type="evidence" value="ECO:0007669"/>
    <property type="project" value="InterPro"/>
</dbReference>
<feature type="transmembrane region" description="Helical" evidence="7">
    <location>
        <begin position="414"/>
        <end position="433"/>
    </location>
</feature>
<feature type="transmembrane region" description="Helical" evidence="7">
    <location>
        <begin position="18"/>
        <end position="35"/>
    </location>
</feature>
<dbReference type="PANTHER" id="PTHR43823:SF3">
    <property type="entry name" value="MULTIDRUG EXPORT PROTEIN MEPA"/>
    <property type="match status" value="1"/>
</dbReference>
<comment type="subcellular location">
    <subcellularLocation>
        <location evidence="1">Cell membrane</location>
        <topology evidence="1">Multi-pass membrane protein</topology>
    </subcellularLocation>
</comment>
<dbReference type="InterPro" id="IPR002528">
    <property type="entry name" value="MATE_fam"/>
</dbReference>
<evidence type="ECO:0000256" key="3">
    <source>
        <dbReference type="ARBA" id="ARBA00022475"/>
    </source>
</evidence>
<feature type="transmembrane region" description="Helical" evidence="7">
    <location>
        <begin position="167"/>
        <end position="189"/>
    </location>
</feature>
<keyword evidence="4 7" id="KW-0812">Transmembrane</keyword>
<evidence type="ECO:0000256" key="5">
    <source>
        <dbReference type="ARBA" id="ARBA00022989"/>
    </source>
</evidence>
<sequence length="442" mass="48609">MLNKILDMKHINKQFSRYVIPSVIGMLVQALYVILDGVIVGQGIGEVALGAINIVFPFSMLVIALAMLIAVGGANVYSFHKGQGEAEKANNIFCQCLALAVMIGIVLALTGFFFRERISIFLGANEELLVPAVAYLKWSAPFSLIQMVTFGLSVFVRNDNNPKIAMLGSVFGAVINAALDIIFILVLHYGIEVAAITNGIGMGIEFLFYISHFIFNKGSLRIRKPIFHLGEIKRVLSNGMASSLMEFSVPAFTFSYNLAVVQITGTLGVSAYSIVGYVCSIINMVVMGVAQGVQPLMSLYHGQNEKKGFSYVYHLGVITNITASVILVAICVIFGENIAPLFHTGNTALTSLTAYMLSQYPFAYIFIGITLMNILYFQTMERNIYATLLSFLRCLGFVQIFLLLSVFVFHAKGIYLTFLAGELCHFIISQTLVRRTMKRSMT</sequence>
<name>A0A4R1QWU3_9FIRM</name>
<dbReference type="STRING" id="1469948.GCA_000732725_02279"/>
<protein>
    <submittedName>
        <fullName evidence="8">Putative MATE family efflux protein</fullName>
    </submittedName>
</protein>
<dbReference type="OrthoDB" id="305360at2"/>
<evidence type="ECO:0000313" key="8">
    <source>
        <dbReference type="EMBL" id="TCL58043.1"/>
    </source>
</evidence>
<feature type="transmembrane region" description="Helical" evidence="7">
    <location>
        <begin position="195"/>
        <end position="215"/>
    </location>
</feature>
<accession>A0A4R1QWU3</accession>
<feature type="transmembrane region" description="Helical" evidence="7">
    <location>
        <begin position="355"/>
        <end position="377"/>
    </location>
</feature>
<dbReference type="AlphaFoldDB" id="A0A4R1QWU3"/>
<reference evidence="8 9" key="1">
    <citation type="submission" date="2019-03" db="EMBL/GenBank/DDBJ databases">
        <title>Genomic Encyclopedia of Type Strains, Phase IV (KMG-IV): sequencing the most valuable type-strain genomes for metagenomic binning, comparative biology and taxonomic classification.</title>
        <authorList>
            <person name="Goeker M."/>
        </authorList>
    </citation>
    <scope>NUCLEOTIDE SEQUENCE [LARGE SCALE GENOMIC DNA]</scope>
    <source>
        <strain evidence="8 9">DSM 100556</strain>
    </source>
</reference>
<evidence type="ECO:0000256" key="2">
    <source>
        <dbReference type="ARBA" id="ARBA00022448"/>
    </source>
</evidence>
<keyword evidence="5 7" id="KW-1133">Transmembrane helix</keyword>
<keyword evidence="2" id="KW-0813">Transport</keyword>
<dbReference type="PIRSF" id="PIRSF006603">
    <property type="entry name" value="DinF"/>
    <property type="match status" value="1"/>
</dbReference>
<dbReference type="Pfam" id="PF01554">
    <property type="entry name" value="MatE"/>
    <property type="match status" value="2"/>
</dbReference>
<dbReference type="EMBL" id="SLUO01000007">
    <property type="protein sequence ID" value="TCL58043.1"/>
    <property type="molecule type" value="Genomic_DNA"/>
</dbReference>
<feature type="transmembrane region" description="Helical" evidence="7">
    <location>
        <begin position="271"/>
        <end position="290"/>
    </location>
</feature>
<evidence type="ECO:0000256" key="7">
    <source>
        <dbReference type="SAM" id="Phobius"/>
    </source>
</evidence>
<feature type="transmembrane region" description="Helical" evidence="7">
    <location>
        <begin position="47"/>
        <end position="71"/>
    </location>
</feature>
<feature type="transmembrane region" description="Helical" evidence="7">
    <location>
        <begin position="235"/>
        <end position="259"/>
    </location>
</feature>
<dbReference type="RefSeq" id="WP_051869481.1">
    <property type="nucleotide sequence ID" value="NZ_JPNB01000002.1"/>
</dbReference>
<dbReference type="GO" id="GO:0015297">
    <property type="term" value="F:antiporter activity"/>
    <property type="evidence" value="ECO:0007669"/>
    <property type="project" value="InterPro"/>
</dbReference>
<evidence type="ECO:0000256" key="6">
    <source>
        <dbReference type="ARBA" id="ARBA00023136"/>
    </source>
</evidence>
<dbReference type="InterPro" id="IPR048279">
    <property type="entry name" value="MdtK-like"/>
</dbReference>